<dbReference type="SUPFAM" id="SSF52172">
    <property type="entry name" value="CheY-like"/>
    <property type="match status" value="1"/>
</dbReference>
<dbReference type="InterPro" id="IPR050595">
    <property type="entry name" value="Bact_response_regulator"/>
</dbReference>
<feature type="domain" description="Response regulatory" evidence="3">
    <location>
        <begin position="4"/>
        <end position="118"/>
    </location>
</feature>
<dbReference type="PANTHER" id="PTHR44591">
    <property type="entry name" value="STRESS RESPONSE REGULATOR PROTEIN 1"/>
    <property type="match status" value="1"/>
</dbReference>
<dbReference type="Gene3D" id="3.40.50.2300">
    <property type="match status" value="1"/>
</dbReference>
<feature type="modified residue" description="4-aspartylphosphate" evidence="2">
    <location>
        <position position="53"/>
    </location>
</feature>
<dbReference type="InterPro" id="IPR011006">
    <property type="entry name" value="CheY-like_superfamily"/>
</dbReference>
<evidence type="ECO:0000256" key="1">
    <source>
        <dbReference type="ARBA" id="ARBA00022553"/>
    </source>
</evidence>
<dbReference type="Pfam" id="PF00072">
    <property type="entry name" value="Response_reg"/>
    <property type="match status" value="1"/>
</dbReference>
<dbReference type="PROSITE" id="PS50110">
    <property type="entry name" value="RESPONSE_REGULATORY"/>
    <property type="match status" value="1"/>
</dbReference>
<gene>
    <name evidence="4" type="ORF">IC602_02605</name>
</gene>
<dbReference type="InterPro" id="IPR001789">
    <property type="entry name" value="Sig_transdc_resp-reg_receiver"/>
</dbReference>
<dbReference type="Proteomes" id="UP000621631">
    <property type="component" value="Unassembled WGS sequence"/>
</dbReference>
<dbReference type="SMART" id="SM00448">
    <property type="entry name" value="REC"/>
    <property type="match status" value="1"/>
</dbReference>
<evidence type="ECO:0000313" key="4">
    <source>
        <dbReference type="EMBL" id="MBD1221501.1"/>
    </source>
</evidence>
<keyword evidence="5" id="KW-1185">Reference proteome</keyword>
<organism evidence="4 5">
    <name type="scientific">Virgibacillus halodenitrificans</name>
    <name type="common">Bacillus halodenitrificans</name>
    <dbReference type="NCBI Taxonomy" id="1482"/>
    <lineage>
        <taxon>Bacteria</taxon>
        <taxon>Bacillati</taxon>
        <taxon>Bacillota</taxon>
        <taxon>Bacilli</taxon>
        <taxon>Bacillales</taxon>
        <taxon>Bacillaceae</taxon>
        <taxon>Virgibacillus</taxon>
    </lineage>
</organism>
<dbReference type="PANTHER" id="PTHR44591:SF3">
    <property type="entry name" value="RESPONSE REGULATORY DOMAIN-CONTAINING PROTEIN"/>
    <property type="match status" value="1"/>
</dbReference>
<reference evidence="4 5" key="1">
    <citation type="submission" date="2020-09" db="EMBL/GenBank/DDBJ databases">
        <title>Draft Genome Sequences of Oil-Oxidizing Bacteria Halomonas titanicae, Marinobacter lutaoensis, and Virgibacillus halodenitrificans Isolated from Highly Saline Environments.</title>
        <authorList>
            <person name="Grouzdev D.S."/>
            <person name="Sokolova D.S."/>
            <person name="Semenova E.M."/>
            <person name="Borzenkov I.A."/>
            <person name="Bidzhieva S.K."/>
            <person name="Poltaraus A.B."/>
            <person name="Nazina T.N."/>
        </authorList>
    </citation>
    <scope>NUCLEOTIDE SEQUENCE [LARGE SCALE GENOMIC DNA]</scope>
    <source>
        <strain evidence="4 5">VKM B-3472D</strain>
    </source>
</reference>
<name>A0ABR7VIG6_VIRHA</name>
<protein>
    <submittedName>
        <fullName evidence="4">Response regulator</fullName>
    </submittedName>
</protein>
<proteinExistence type="predicted"/>
<sequence>MAGRILIVDDQPGIRMLLTDVLTDQGYEVITAQTGTEALEKIRMENLNLIILDYQLPLLSGKEVLHKLEEEQYEIPAILMSGLVENIKRKEIKYQYLKEVLGKPFSIHKVIELVAHIVSD</sequence>
<evidence type="ECO:0000259" key="3">
    <source>
        <dbReference type="PROSITE" id="PS50110"/>
    </source>
</evidence>
<dbReference type="RefSeq" id="WP_033354073.1">
    <property type="nucleotide sequence ID" value="NZ_CP033049.1"/>
</dbReference>
<dbReference type="EMBL" id="JACWEZ010000001">
    <property type="protein sequence ID" value="MBD1221501.1"/>
    <property type="molecule type" value="Genomic_DNA"/>
</dbReference>
<comment type="caution">
    <text evidence="4">The sequence shown here is derived from an EMBL/GenBank/DDBJ whole genome shotgun (WGS) entry which is preliminary data.</text>
</comment>
<evidence type="ECO:0000313" key="5">
    <source>
        <dbReference type="Proteomes" id="UP000621631"/>
    </source>
</evidence>
<evidence type="ECO:0000256" key="2">
    <source>
        <dbReference type="PROSITE-ProRule" id="PRU00169"/>
    </source>
</evidence>
<keyword evidence="1 2" id="KW-0597">Phosphoprotein</keyword>
<accession>A0ABR7VIG6</accession>